<protein>
    <recommendedName>
        <fullName evidence="2">GTP pyrophosphokinase</fullName>
    </recommendedName>
</protein>
<dbReference type="Gene3D" id="1.10.3210.10">
    <property type="entry name" value="Hypothetical protein af1432"/>
    <property type="match status" value="1"/>
</dbReference>
<organism evidence="1">
    <name type="scientific">uncultured marine virus</name>
    <dbReference type="NCBI Taxonomy" id="186617"/>
    <lineage>
        <taxon>Viruses</taxon>
        <taxon>environmental samples</taxon>
    </lineage>
</organism>
<proteinExistence type="predicted"/>
<name>A0A0F7L746_9VIRU</name>
<sequence>MNDKAAFLSIERAIAIAAAAHEGVRDKAGMPYILHPLRVMLSMPSNPARIVAVLHDVVEDTEKTFADLRDAGLTAECEAALISVTRDCAETYDEFIDRAGLNEIGRLVKLADLKDNMDLGRIANPGPRDFERIEKYKAAYAKLNREKIL</sequence>
<reference evidence="1" key="2">
    <citation type="submission" date="2015-03" db="EMBL/GenBank/DDBJ databases">
        <authorList>
            <person name="Chow C.-E.T."/>
            <person name="Winget D.M."/>
            <person name="White R.A.III."/>
            <person name="Hallam S.J."/>
            <person name="Suttle C.A."/>
        </authorList>
    </citation>
    <scope>NUCLEOTIDE SEQUENCE</scope>
    <source>
        <strain evidence="1">H4084944</strain>
    </source>
</reference>
<dbReference type="EMBL" id="KR029590">
    <property type="protein sequence ID" value="AKH47262.1"/>
    <property type="molecule type" value="Genomic_DNA"/>
</dbReference>
<accession>A0A0F7L746</accession>
<evidence type="ECO:0000313" key="1">
    <source>
        <dbReference type="EMBL" id="AKH47262.1"/>
    </source>
</evidence>
<dbReference type="SUPFAM" id="SSF109604">
    <property type="entry name" value="HD-domain/PDEase-like"/>
    <property type="match status" value="1"/>
</dbReference>
<reference evidence="1" key="1">
    <citation type="journal article" date="2015" name="Front. Microbiol.">
        <title>Combining genomic sequencing methods to explore viral diversity and reveal potential virus-host interactions.</title>
        <authorList>
            <person name="Chow C.E."/>
            <person name="Winget D.M."/>
            <person name="White R.A.III."/>
            <person name="Hallam S.J."/>
            <person name="Suttle C.A."/>
        </authorList>
    </citation>
    <scope>NUCLEOTIDE SEQUENCE</scope>
    <source>
        <strain evidence="1">H4084944</strain>
    </source>
</reference>
<evidence type="ECO:0008006" key="2">
    <source>
        <dbReference type="Google" id="ProtNLM"/>
    </source>
</evidence>